<evidence type="ECO:0000313" key="3">
    <source>
        <dbReference type="Proteomes" id="UP001519460"/>
    </source>
</evidence>
<feature type="region of interest" description="Disordered" evidence="1">
    <location>
        <begin position="1"/>
        <end position="70"/>
    </location>
</feature>
<feature type="non-terminal residue" evidence="2">
    <location>
        <position position="1"/>
    </location>
</feature>
<feature type="compositionally biased region" description="Basic and acidic residues" evidence="1">
    <location>
        <begin position="53"/>
        <end position="62"/>
    </location>
</feature>
<reference evidence="2 3" key="1">
    <citation type="journal article" date="2023" name="Sci. Data">
        <title>Genome assembly of the Korean intertidal mud-creeper Batillaria attramentaria.</title>
        <authorList>
            <person name="Patra A.K."/>
            <person name="Ho P.T."/>
            <person name="Jun S."/>
            <person name="Lee S.J."/>
            <person name="Kim Y."/>
            <person name="Won Y.J."/>
        </authorList>
    </citation>
    <scope>NUCLEOTIDE SEQUENCE [LARGE SCALE GENOMIC DNA]</scope>
    <source>
        <strain evidence="2">Wonlab-2016</strain>
    </source>
</reference>
<evidence type="ECO:0000256" key="1">
    <source>
        <dbReference type="SAM" id="MobiDB-lite"/>
    </source>
</evidence>
<comment type="caution">
    <text evidence="2">The sequence shown here is derived from an EMBL/GenBank/DDBJ whole genome shotgun (WGS) entry which is preliminary data.</text>
</comment>
<protein>
    <submittedName>
        <fullName evidence="2">Uncharacterized protein</fullName>
    </submittedName>
</protein>
<dbReference type="AlphaFoldDB" id="A0ABD0JNE3"/>
<accession>A0ABD0JNE3</accession>
<feature type="non-terminal residue" evidence="2">
    <location>
        <position position="70"/>
    </location>
</feature>
<proteinExistence type="predicted"/>
<name>A0ABD0JNE3_9CAEN</name>
<evidence type="ECO:0000313" key="2">
    <source>
        <dbReference type="EMBL" id="KAK7476188.1"/>
    </source>
</evidence>
<dbReference type="Proteomes" id="UP001519460">
    <property type="component" value="Unassembled WGS sequence"/>
</dbReference>
<dbReference type="EMBL" id="JACVVK020000382">
    <property type="protein sequence ID" value="KAK7476188.1"/>
    <property type="molecule type" value="Genomic_DNA"/>
</dbReference>
<sequence>TERNKQKAARVPVGGNRRRVTKAVPADALPTRPSSVGNAATTTPPVFAKTTGRGKEGKEVEKLSLQMTPD</sequence>
<feature type="compositionally biased region" description="Polar residues" evidence="1">
    <location>
        <begin position="32"/>
        <end position="44"/>
    </location>
</feature>
<keyword evidence="3" id="KW-1185">Reference proteome</keyword>
<gene>
    <name evidence="2" type="ORF">BaRGS_00032542</name>
</gene>
<organism evidence="2 3">
    <name type="scientific">Batillaria attramentaria</name>
    <dbReference type="NCBI Taxonomy" id="370345"/>
    <lineage>
        <taxon>Eukaryota</taxon>
        <taxon>Metazoa</taxon>
        <taxon>Spiralia</taxon>
        <taxon>Lophotrochozoa</taxon>
        <taxon>Mollusca</taxon>
        <taxon>Gastropoda</taxon>
        <taxon>Caenogastropoda</taxon>
        <taxon>Sorbeoconcha</taxon>
        <taxon>Cerithioidea</taxon>
        <taxon>Batillariidae</taxon>
        <taxon>Batillaria</taxon>
    </lineage>
</organism>